<keyword evidence="3" id="KW-0804">Transcription</keyword>
<evidence type="ECO:0000313" key="6">
    <source>
        <dbReference type="Proteomes" id="UP000320643"/>
    </source>
</evidence>
<dbReference type="Pfam" id="PF12833">
    <property type="entry name" value="HTH_18"/>
    <property type="match status" value="1"/>
</dbReference>
<feature type="domain" description="HTH araC/xylS-type" evidence="4">
    <location>
        <begin position="207"/>
        <end position="308"/>
    </location>
</feature>
<evidence type="ECO:0000313" key="5">
    <source>
        <dbReference type="EMBL" id="TRW25988.1"/>
    </source>
</evidence>
<proteinExistence type="predicted"/>
<reference evidence="5 6" key="1">
    <citation type="submission" date="2019-07" db="EMBL/GenBank/DDBJ databases">
        <title>Flavobacterium sp. nov., isolated from glacier ice.</title>
        <authorList>
            <person name="Liu Q."/>
            <person name="Xin Y.-H."/>
        </authorList>
    </citation>
    <scope>NUCLEOTIDE SEQUENCE [LARGE SCALE GENOMIC DNA]</scope>
    <source>
        <strain evidence="5 6">ZT4R6</strain>
    </source>
</reference>
<evidence type="ECO:0000259" key="4">
    <source>
        <dbReference type="PROSITE" id="PS01124"/>
    </source>
</evidence>
<keyword evidence="2" id="KW-0238">DNA-binding</keyword>
<dbReference type="PROSITE" id="PS01124">
    <property type="entry name" value="HTH_ARAC_FAMILY_2"/>
    <property type="match status" value="1"/>
</dbReference>
<dbReference type="PANTHER" id="PTHR43280">
    <property type="entry name" value="ARAC-FAMILY TRANSCRIPTIONAL REGULATOR"/>
    <property type="match status" value="1"/>
</dbReference>
<accession>A0A552V6B7</accession>
<dbReference type="GO" id="GO:0003700">
    <property type="term" value="F:DNA-binding transcription factor activity"/>
    <property type="evidence" value="ECO:0007669"/>
    <property type="project" value="InterPro"/>
</dbReference>
<name>A0A552V6B7_9FLAO</name>
<comment type="caution">
    <text evidence="5">The sequence shown here is derived from an EMBL/GenBank/DDBJ whole genome shotgun (WGS) entry which is preliminary data.</text>
</comment>
<keyword evidence="6" id="KW-1185">Reference proteome</keyword>
<evidence type="ECO:0000256" key="2">
    <source>
        <dbReference type="ARBA" id="ARBA00023125"/>
    </source>
</evidence>
<dbReference type="PANTHER" id="PTHR43280:SF32">
    <property type="entry name" value="TRANSCRIPTIONAL REGULATORY PROTEIN"/>
    <property type="match status" value="1"/>
</dbReference>
<protein>
    <submittedName>
        <fullName evidence="5">AraC family transcriptional regulator</fullName>
    </submittedName>
</protein>
<dbReference type="InterPro" id="IPR018060">
    <property type="entry name" value="HTH_AraC"/>
</dbReference>
<keyword evidence="1" id="KW-0805">Transcription regulation</keyword>
<dbReference type="InterPro" id="IPR009057">
    <property type="entry name" value="Homeodomain-like_sf"/>
</dbReference>
<sequence>MKFVNKKQQQPNINHINSISQLVRVLGVPAPLHPLIALVDYNNVPIEMFPKGQKVSLDFYKISFKPTFTGQIKYGQGYYDFEEGGLAFLKPKQVVFPPENMESYEGIALYFHSDFIRNYPLGKTIHHYGFFSYDVSEALFLSAKEKEIIASLFATIANELDNNIDHFSQDVLVSQIELLLNYSNRFYYRQFITRKAINHDIVTSLDKLLNNYFEKENSQKNGLPSVKYISTELKLSQRYLSDMLSSLTGMNTQQYIQSAIIEKAKEKLSTTNLSVSEIAYELGFEHSQSFSKLFKTKTNVSPLMFRQSFN</sequence>
<dbReference type="OrthoDB" id="2600165at2"/>
<dbReference type="SUPFAM" id="SSF46689">
    <property type="entry name" value="Homeodomain-like"/>
    <property type="match status" value="1"/>
</dbReference>
<dbReference type="SMART" id="SM00342">
    <property type="entry name" value="HTH_ARAC"/>
    <property type="match status" value="1"/>
</dbReference>
<dbReference type="AlphaFoldDB" id="A0A552V6B7"/>
<evidence type="ECO:0000256" key="3">
    <source>
        <dbReference type="ARBA" id="ARBA00023163"/>
    </source>
</evidence>
<dbReference type="EMBL" id="VJVZ01000003">
    <property type="protein sequence ID" value="TRW25988.1"/>
    <property type="molecule type" value="Genomic_DNA"/>
</dbReference>
<dbReference type="Proteomes" id="UP000320643">
    <property type="component" value="Unassembled WGS sequence"/>
</dbReference>
<organism evidence="5 6">
    <name type="scientific">Flavobacterium zepuense</name>
    <dbReference type="NCBI Taxonomy" id="2593302"/>
    <lineage>
        <taxon>Bacteria</taxon>
        <taxon>Pseudomonadati</taxon>
        <taxon>Bacteroidota</taxon>
        <taxon>Flavobacteriia</taxon>
        <taxon>Flavobacteriales</taxon>
        <taxon>Flavobacteriaceae</taxon>
        <taxon>Flavobacterium</taxon>
    </lineage>
</organism>
<gene>
    <name evidence="5" type="ORF">FMM05_05265</name>
</gene>
<dbReference type="Gene3D" id="1.10.10.60">
    <property type="entry name" value="Homeodomain-like"/>
    <property type="match status" value="1"/>
</dbReference>
<evidence type="ECO:0000256" key="1">
    <source>
        <dbReference type="ARBA" id="ARBA00023015"/>
    </source>
</evidence>
<dbReference type="GO" id="GO:0043565">
    <property type="term" value="F:sequence-specific DNA binding"/>
    <property type="evidence" value="ECO:0007669"/>
    <property type="project" value="InterPro"/>
</dbReference>